<keyword evidence="3" id="KW-1185">Reference proteome</keyword>
<feature type="transmembrane region" description="Helical" evidence="1">
    <location>
        <begin position="162"/>
        <end position="184"/>
    </location>
</feature>
<evidence type="ECO:0008006" key="4">
    <source>
        <dbReference type="Google" id="ProtNLM"/>
    </source>
</evidence>
<dbReference type="EMBL" id="JACVVK020000654">
    <property type="protein sequence ID" value="KAK7459733.1"/>
    <property type="molecule type" value="Genomic_DNA"/>
</dbReference>
<keyword evidence="1" id="KW-0812">Transmembrane</keyword>
<dbReference type="InterPro" id="IPR036116">
    <property type="entry name" value="FN3_sf"/>
</dbReference>
<keyword evidence="1" id="KW-1133">Transmembrane helix</keyword>
<gene>
    <name evidence="2" type="ORF">BaRGS_00038941</name>
</gene>
<name>A0ABD0J4R5_9CAEN</name>
<dbReference type="SUPFAM" id="SSF49265">
    <property type="entry name" value="Fibronectin type III"/>
    <property type="match status" value="1"/>
</dbReference>
<evidence type="ECO:0000256" key="1">
    <source>
        <dbReference type="SAM" id="Phobius"/>
    </source>
</evidence>
<accession>A0ABD0J4R5</accession>
<dbReference type="InterPro" id="IPR003961">
    <property type="entry name" value="FN3_dom"/>
</dbReference>
<protein>
    <recommendedName>
        <fullName evidence="4">Fibronectin type-III domain-containing protein</fullName>
    </recommendedName>
</protein>
<keyword evidence="1" id="KW-0472">Membrane</keyword>
<sequence length="254" mass="28429">SALKCVWLNMSSASRLKCISKDGYTFSNVSNTIVLGIPTVTEEFSGKYTCQAVRTSAQDISPCFLERPPFQLQTEELEPPFDVRAISATYESITVVWSDSVDGSAERSYRLEPGTNYTMSVVALNALGESSPESNVMLASTKSLPLGSPCMQKPDNTCRCDVLISAMVIFTVYGCASCVFCILVRRYTEKRVRFPRGRKLRNGSWSFRILLKIVAPSVDRRWKPDVAERRGQELYGFRVDNGVRRVGEKPEESF</sequence>
<evidence type="ECO:0000313" key="3">
    <source>
        <dbReference type="Proteomes" id="UP001519460"/>
    </source>
</evidence>
<evidence type="ECO:0000313" key="2">
    <source>
        <dbReference type="EMBL" id="KAK7459733.1"/>
    </source>
</evidence>
<reference evidence="2 3" key="1">
    <citation type="journal article" date="2023" name="Sci. Data">
        <title>Genome assembly of the Korean intertidal mud-creeper Batillaria attramentaria.</title>
        <authorList>
            <person name="Patra A.K."/>
            <person name="Ho P.T."/>
            <person name="Jun S."/>
            <person name="Lee S.J."/>
            <person name="Kim Y."/>
            <person name="Won Y.J."/>
        </authorList>
    </citation>
    <scope>NUCLEOTIDE SEQUENCE [LARGE SCALE GENOMIC DNA]</scope>
    <source>
        <strain evidence="2">Wonlab-2016</strain>
    </source>
</reference>
<comment type="caution">
    <text evidence="2">The sequence shown here is derived from an EMBL/GenBank/DDBJ whole genome shotgun (WGS) entry which is preliminary data.</text>
</comment>
<dbReference type="AlphaFoldDB" id="A0ABD0J4R5"/>
<feature type="non-terminal residue" evidence="2">
    <location>
        <position position="1"/>
    </location>
</feature>
<organism evidence="2 3">
    <name type="scientific">Batillaria attramentaria</name>
    <dbReference type="NCBI Taxonomy" id="370345"/>
    <lineage>
        <taxon>Eukaryota</taxon>
        <taxon>Metazoa</taxon>
        <taxon>Spiralia</taxon>
        <taxon>Lophotrochozoa</taxon>
        <taxon>Mollusca</taxon>
        <taxon>Gastropoda</taxon>
        <taxon>Caenogastropoda</taxon>
        <taxon>Sorbeoconcha</taxon>
        <taxon>Cerithioidea</taxon>
        <taxon>Batillariidae</taxon>
        <taxon>Batillaria</taxon>
    </lineage>
</organism>
<proteinExistence type="predicted"/>
<dbReference type="Proteomes" id="UP001519460">
    <property type="component" value="Unassembled WGS sequence"/>
</dbReference>
<dbReference type="CDD" id="cd00063">
    <property type="entry name" value="FN3"/>
    <property type="match status" value="1"/>
</dbReference>